<protein>
    <submittedName>
        <fullName evidence="2">Uncharacterized protein</fullName>
    </submittedName>
</protein>
<gene>
    <name evidence="2" type="ORF">UX13_C0008G0006</name>
</gene>
<feature type="compositionally biased region" description="Basic residues" evidence="1">
    <location>
        <begin position="65"/>
        <end position="81"/>
    </location>
</feature>
<comment type="caution">
    <text evidence="2">The sequence shown here is derived from an EMBL/GenBank/DDBJ whole genome shotgun (WGS) entry which is preliminary data.</text>
</comment>
<evidence type="ECO:0000313" key="3">
    <source>
        <dbReference type="Proteomes" id="UP000034329"/>
    </source>
</evidence>
<dbReference type="EMBL" id="LCLA01000008">
    <property type="protein sequence ID" value="KKU10580.1"/>
    <property type="molecule type" value="Genomic_DNA"/>
</dbReference>
<accession>A0A0G1QPN0</accession>
<sequence length="114" mass="13400">MSQNQLQNLTDLVYALLEKEPDEPNMTWEELFEALGFEKNAGRQRRRDRAFQCLLECPVQSQSKQSRKDKKNPRYSQRRRGNGLPQVWGKIKQNMTSGSREIETRGLLFCKILL</sequence>
<proteinExistence type="predicted"/>
<name>A0A0G1QPN0_9BACT</name>
<reference evidence="2 3" key="1">
    <citation type="journal article" date="2015" name="Nature">
        <title>rRNA introns, odd ribosomes, and small enigmatic genomes across a large radiation of phyla.</title>
        <authorList>
            <person name="Brown C.T."/>
            <person name="Hug L.A."/>
            <person name="Thomas B.C."/>
            <person name="Sharon I."/>
            <person name="Castelle C.J."/>
            <person name="Singh A."/>
            <person name="Wilkins M.J."/>
            <person name="Williams K.H."/>
            <person name="Banfield J.F."/>
        </authorList>
    </citation>
    <scope>NUCLEOTIDE SEQUENCE [LARGE SCALE GENOMIC DNA]</scope>
</reference>
<feature type="region of interest" description="Disordered" evidence="1">
    <location>
        <begin position="60"/>
        <end position="86"/>
    </location>
</feature>
<evidence type="ECO:0000256" key="1">
    <source>
        <dbReference type="SAM" id="MobiDB-lite"/>
    </source>
</evidence>
<dbReference type="Proteomes" id="UP000034329">
    <property type="component" value="Unassembled WGS sequence"/>
</dbReference>
<evidence type="ECO:0000313" key="2">
    <source>
        <dbReference type="EMBL" id="KKU10580.1"/>
    </source>
</evidence>
<dbReference type="AlphaFoldDB" id="A0A0G1QPN0"/>
<organism evidence="2 3">
    <name type="scientific">Candidatus Woesebacteria bacterium GW2011_GWB1_45_5</name>
    <dbReference type="NCBI Taxonomy" id="1618581"/>
    <lineage>
        <taxon>Bacteria</taxon>
        <taxon>Candidatus Woeseibacteriota</taxon>
    </lineage>
</organism>